<name>A0AAV5T475_9BILA</name>
<evidence type="ECO:0000313" key="2">
    <source>
        <dbReference type="Proteomes" id="UP001432027"/>
    </source>
</evidence>
<accession>A0AAV5T475</accession>
<evidence type="ECO:0000313" key="1">
    <source>
        <dbReference type="EMBL" id="GMS90316.1"/>
    </source>
</evidence>
<organism evidence="1 2">
    <name type="scientific">Pristionchus entomophagus</name>
    <dbReference type="NCBI Taxonomy" id="358040"/>
    <lineage>
        <taxon>Eukaryota</taxon>
        <taxon>Metazoa</taxon>
        <taxon>Ecdysozoa</taxon>
        <taxon>Nematoda</taxon>
        <taxon>Chromadorea</taxon>
        <taxon>Rhabditida</taxon>
        <taxon>Rhabditina</taxon>
        <taxon>Diplogasteromorpha</taxon>
        <taxon>Diplogasteroidea</taxon>
        <taxon>Neodiplogasteridae</taxon>
        <taxon>Pristionchus</taxon>
    </lineage>
</organism>
<keyword evidence="2" id="KW-1185">Reference proteome</keyword>
<gene>
    <name evidence="1" type="ORF">PENTCL1PPCAC_12491</name>
</gene>
<dbReference type="AlphaFoldDB" id="A0AAV5T475"/>
<feature type="non-terminal residue" evidence="1">
    <location>
        <position position="81"/>
    </location>
</feature>
<proteinExistence type="predicted"/>
<protein>
    <submittedName>
        <fullName evidence="1">Uncharacterized protein</fullName>
    </submittedName>
</protein>
<reference evidence="1" key="1">
    <citation type="submission" date="2023-10" db="EMBL/GenBank/DDBJ databases">
        <title>Genome assembly of Pristionchus species.</title>
        <authorList>
            <person name="Yoshida K."/>
            <person name="Sommer R.J."/>
        </authorList>
    </citation>
    <scope>NUCLEOTIDE SEQUENCE</scope>
    <source>
        <strain evidence="1">RS0144</strain>
    </source>
</reference>
<feature type="non-terminal residue" evidence="1">
    <location>
        <position position="1"/>
    </location>
</feature>
<comment type="caution">
    <text evidence="1">The sequence shown here is derived from an EMBL/GenBank/DDBJ whole genome shotgun (WGS) entry which is preliminary data.</text>
</comment>
<dbReference type="EMBL" id="BTSX01000003">
    <property type="protein sequence ID" value="GMS90316.1"/>
    <property type="molecule type" value="Genomic_DNA"/>
</dbReference>
<dbReference type="Proteomes" id="UP001432027">
    <property type="component" value="Unassembled WGS sequence"/>
</dbReference>
<sequence length="81" mass="8953">GDQLFDCEFFRFESQSQWFGKAGISFHISHVLANIAGKLFHHTLGHLNDDAKQDATAICVIADHVFLILAENGVANVVIRS</sequence>